<evidence type="ECO:0000256" key="2">
    <source>
        <dbReference type="ARBA" id="ARBA00023002"/>
    </source>
</evidence>
<dbReference type="Gene3D" id="3.20.20.70">
    <property type="entry name" value="Aldolase class I"/>
    <property type="match status" value="1"/>
</dbReference>
<dbReference type="EMBL" id="UINC01001078">
    <property type="protein sequence ID" value="SUZ70019.1"/>
    <property type="molecule type" value="Genomic_DNA"/>
</dbReference>
<sequence>MTDPLLTPLTVGGLTLRNRVFSSSHTPGYCIDGKVTDRYHEEKARGGIGLTMVGGSTNVAPDSPSIWGQLYAGDDDVMPGLRELADAVHAHGAAVMCQVTHMGRRTIWRPAGPTVA</sequence>
<reference evidence="4" key="1">
    <citation type="submission" date="2018-05" db="EMBL/GenBank/DDBJ databases">
        <authorList>
            <person name="Lanie J.A."/>
            <person name="Ng W.-L."/>
            <person name="Kazmierczak K.M."/>
            <person name="Andrzejewski T.M."/>
            <person name="Davidsen T.M."/>
            <person name="Wayne K.J."/>
            <person name="Tettelin H."/>
            <person name="Glass J.I."/>
            <person name="Rusch D."/>
            <person name="Podicherti R."/>
            <person name="Tsui H.-C.T."/>
            <person name="Winkler M.E."/>
        </authorList>
    </citation>
    <scope>NUCLEOTIDE SEQUENCE</scope>
</reference>
<dbReference type="InterPro" id="IPR001155">
    <property type="entry name" value="OxRdtase_FMN_N"/>
</dbReference>
<dbReference type="SUPFAM" id="SSF51395">
    <property type="entry name" value="FMN-linked oxidoreductases"/>
    <property type="match status" value="1"/>
</dbReference>
<evidence type="ECO:0000256" key="1">
    <source>
        <dbReference type="ARBA" id="ARBA00022630"/>
    </source>
</evidence>
<proteinExistence type="predicted"/>
<dbReference type="InterPro" id="IPR051799">
    <property type="entry name" value="NADH_flavin_oxidoreductase"/>
</dbReference>
<accession>A0A381PVQ9</accession>
<dbReference type="PANTHER" id="PTHR43656">
    <property type="entry name" value="BINDING OXIDOREDUCTASE, PUTATIVE (AFU_ORTHOLOGUE AFUA_2G08260)-RELATED"/>
    <property type="match status" value="1"/>
</dbReference>
<evidence type="ECO:0000313" key="4">
    <source>
        <dbReference type="EMBL" id="SUZ70019.1"/>
    </source>
</evidence>
<keyword evidence="2" id="KW-0560">Oxidoreductase</keyword>
<dbReference type="PANTHER" id="PTHR43656:SF2">
    <property type="entry name" value="BINDING OXIDOREDUCTASE, PUTATIVE (AFU_ORTHOLOGUE AFUA_2G08260)-RELATED"/>
    <property type="match status" value="1"/>
</dbReference>
<evidence type="ECO:0000259" key="3">
    <source>
        <dbReference type="Pfam" id="PF00724"/>
    </source>
</evidence>
<dbReference type="AlphaFoldDB" id="A0A381PVQ9"/>
<dbReference type="Pfam" id="PF00724">
    <property type="entry name" value="Oxidored_FMN"/>
    <property type="match status" value="1"/>
</dbReference>
<gene>
    <name evidence="4" type="ORF">METZ01_LOCUS22873</name>
</gene>
<name>A0A381PVQ9_9ZZZZ</name>
<organism evidence="4">
    <name type="scientific">marine metagenome</name>
    <dbReference type="NCBI Taxonomy" id="408172"/>
    <lineage>
        <taxon>unclassified sequences</taxon>
        <taxon>metagenomes</taxon>
        <taxon>ecological metagenomes</taxon>
    </lineage>
</organism>
<keyword evidence="1" id="KW-0285">Flavoprotein</keyword>
<feature type="domain" description="NADH:flavin oxidoreductase/NADH oxidase N-terminal" evidence="3">
    <location>
        <begin position="5"/>
        <end position="105"/>
    </location>
</feature>
<dbReference type="GO" id="GO:0010181">
    <property type="term" value="F:FMN binding"/>
    <property type="evidence" value="ECO:0007669"/>
    <property type="project" value="InterPro"/>
</dbReference>
<protein>
    <recommendedName>
        <fullName evidence="3">NADH:flavin oxidoreductase/NADH oxidase N-terminal domain-containing protein</fullName>
    </recommendedName>
</protein>
<dbReference type="InterPro" id="IPR013785">
    <property type="entry name" value="Aldolase_TIM"/>
</dbReference>
<dbReference type="GO" id="GO:0016491">
    <property type="term" value="F:oxidoreductase activity"/>
    <property type="evidence" value="ECO:0007669"/>
    <property type="project" value="UniProtKB-KW"/>
</dbReference>